<organism evidence="4 5">
    <name type="scientific">Caerostris darwini</name>
    <dbReference type="NCBI Taxonomy" id="1538125"/>
    <lineage>
        <taxon>Eukaryota</taxon>
        <taxon>Metazoa</taxon>
        <taxon>Ecdysozoa</taxon>
        <taxon>Arthropoda</taxon>
        <taxon>Chelicerata</taxon>
        <taxon>Arachnida</taxon>
        <taxon>Araneae</taxon>
        <taxon>Araneomorphae</taxon>
        <taxon>Entelegynae</taxon>
        <taxon>Araneoidea</taxon>
        <taxon>Araneidae</taxon>
        <taxon>Caerostris</taxon>
    </lineage>
</organism>
<accession>A0AAV4V0W4</accession>
<dbReference type="Proteomes" id="UP001054837">
    <property type="component" value="Unassembled WGS sequence"/>
</dbReference>
<protein>
    <submittedName>
        <fullName evidence="4">Fatty-acid amide hydrolase 2</fullName>
    </submittedName>
</protein>
<feature type="domain" description="Amidase" evidence="3">
    <location>
        <begin position="59"/>
        <end position="494"/>
    </location>
</feature>
<dbReference type="PANTHER" id="PTHR43372:SF4">
    <property type="entry name" value="FATTY-ACID AMIDE HYDROLASE 2"/>
    <property type="match status" value="1"/>
</dbReference>
<evidence type="ECO:0000256" key="1">
    <source>
        <dbReference type="ARBA" id="ARBA00009199"/>
    </source>
</evidence>
<evidence type="ECO:0000313" key="4">
    <source>
        <dbReference type="EMBL" id="GIY63605.1"/>
    </source>
</evidence>
<reference evidence="4 5" key="1">
    <citation type="submission" date="2021-06" db="EMBL/GenBank/DDBJ databases">
        <title>Caerostris darwini draft genome.</title>
        <authorList>
            <person name="Kono N."/>
            <person name="Arakawa K."/>
        </authorList>
    </citation>
    <scope>NUCLEOTIDE SEQUENCE [LARGE SCALE GENOMIC DNA]</scope>
</reference>
<dbReference type="InterPro" id="IPR023631">
    <property type="entry name" value="Amidase_dom"/>
</dbReference>
<sequence length="517" mass="57883">MFFLGKIRYVLDYFSEIIFTWLYRGKHVPLPPIKDQCILEPAHILAAKIRRRQLSSAHLVKVYINRIKEIQPIVNAVVEDRFSEAILEAQAIDDFLKETTKREEQLIEETPFLGVPVTIKEAIAVKDCLFTVGLAARRGVRAQQDSDVVKQLKKAGAIPIAVTITPELCYWWESYNTLYGRCRNPYDTTRTAGGSSGGEGCILGAAGSVIGVGNDIGGSIRIPACFNGVFGHKPTRGVVSNEGQYPTASTNMQPFLMTGPMCRYASDLLPMMKVLNNKSYLKLDDTINYEDLKIYYMENEGGNPLVSATDPEILKAQSKVLNYFKDFYGITPVKVKIPNMEHAFEIWSKVVTSCMKPITVEMTGRKGDANLIWELLKWCIPGCSDHILPVLCSAVLNKLWVTHDEEEMDRYFKMVYSMEEFVKNFLGRDGIFILPTSPEIAPYHGQAMFKPFSVSYTAIFNLLGLPVSQCPISLSSNGIPIGLQVISNQYNDHVTIAVAEEIERVFGGWVSPCDEEL</sequence>
<evidence type="ECO:0000313" key="5">
    <source>
        <dbReference type="Proteomes" id="UP001054837"/>
    </source>
</evidence>
<dbReference type="PANTHER" id="PTHR43372">
    <property type="entry name" value="FATTY-ACID AMIDE HYDROLASE"/>
    <property type="match status" value="1"/>
</dbReference>
<feature type="active site" description="Acyl-ester intermediate" evidence="2">
    <location>
        <position position="219"/>
    </location>
</feature>
<dbReference type="PROSITE" id="PS00571">
    <property type="entry name" value="AMIDASES"/>
    <property type="match status" value="1"/>
</dbReference>
<evidence type="ECO:0000256" key="2">
    <source>
        <dbReference type="PIRSR" id="PIRSR001221-1"/>
    </source>
</evidence>
<dbReference type="InterPro" id="IPR036928">
    <property type="entry name" value="AS_sf"/>
</dbReference>
<comment type="caution">
    <text evidence="4">The sequence shown here is derived from an EMBL/GenBank/DDBJ whole genome shotgun (WGS) entry which is preliminary data.</text>
</comment>
<feature type="active site" description="Charge relay system" evidence="2">
    <location>
        <position position="120"/>
    </location>
</feature>
<dbReference type="AlphaFoldDB" id="A0AAV4V0W4"/>
<evidence type="ECO:0000259" key="3">
    <source>
        <dbReference type="Pfam" id="PF01425"/>
    </source>
</evidence>
<dbReference type="SUPFAM" id="SSF75304">
    <property type="entry name" value="Amidase signature (AS) enzymes"/>
    <property type="match status" value="1"/>
</dbReference>
<proteinExistence type="inferred from homology"/>
<keyword evidence="5" id="KW-1185">Reference proteome</keyword>
<keyword evidence="4" id="KW-0378">Hydrolase</keyword>
<comment type="similarity">
    <text evidence="1">Belongs to the amidase family.</text>
</comment>
<dbReference type="InterPro" id="IPR020556">
    <property type="entry name" value="Amidase_CS"/>
</dbReference>
<dbReference type="EMBL" id="BPLQ01012194">
    <property type="protein sequence ID" value="GIY63605.1"/>
    <property type="molecule type" value="Genomic_DNA"/>
</dbReference>
<dbReference type="Pfam" id="PF01425">
    <property type="entry name" value="Amidase"/>
    <property type="match status" value="1"/>
</dbReference>
<gene>
    <name evidence="4" type="primary">FAAH2</name>
    <name evidence="4" type="ORF">CDAR_442551</name>
</gene>
<dbReference type="InterPro" id="IPR052739">
    <property type="entry name" value="FAAH2"/>
</dbReference>
<dbReference type="GO" id="GO:0012505">
    <property type="term" value="C:endomembrane system"/>
    <property type="evidence" value="ECO:0007669"/>
    <property type="project" value="TreeGrafter"/>
</dbReference>
<feature type="active site" description="Charge relay system" evidence="2">
    <location>
        <position position="195"/>
    </location>
</feature>
<dbReference type="PIRSF" id="PIRSF001221">
    <property type="entry name" value="Amidase_fungi"/>
    <property type="match status" value="1"/>
</dbReference>
<dbReference type="Gene3D" id="3.90.1300.10">
    <property type="entry name" value="Amidase signature (AS) domain"/>
    <property type="match status" value="1"/>
</dbReference>
<name>A0AAV4V0W4_9ARAC</name>
<dbReference type="GO" id="GO:0016787">
    <property type="term" value="F:hydrolase activity"/>
    <property type="evidence" value="ECO:0007669"/>
    <property type="project" value="UniProtKB-KW"/>
</dbReference>